<feature type="chain" id="PRO_5021998700" evidence="1">
    <location>
        <begin position="24"/>
        <end position="821"/>
    </location>
</feature>
<dbReference type="InterPro" id="IPR013042">
    <property type="entry name" value="DUF1592"/>
</dbReference>
<dbReference type="Pfam" id="PF07637">
    <property type="entry name" value="PSD5"/>
    <property type="match status" value="1"/>
</dbReference>
<dbReference type="AlphaFoldDB" id="A0A517T2C4"/>
<gene>
    <name evidence="8" type="ORF">SV7mr_50780</name>
</gene>
<keyword evidence="9" id="KW-1185">Reference proteome</keyword>
<dbReference type="InterPro" id="IPR011478">
    <property type="entry name" value="DUF1585"/>
</dbReference>
<evidence type="ECO:0000256" key="1">
    <source>
        <dbReference type="SAM" id="SignalP"/>
    </source>
</evidence>
<evidence type="ECO:0000313" key="8">
    <source>
        <dbReference type="EMBL" id="QDT62530.1"/>
    </source>
</evidence>
<feature type="domain" description="Cytochrome C Planctomycete-type" evidence="6">
    <location>
        <begin position="34"/>
        <end position="80"/>
    </location>
</feature>
<protein>
    <submittedName>
        <fullName evidence="8">Planctomycete cytochrome C</fullName>
    </submittedName>
</protein>
<feature type="domain" description="DUF1587" evidence="3">
    <location>
        <begin position="118"/>
        <end position="184"/>
    </location>
</feature>
<dbReference type="EMBL" id="CP036272">
    <property type="protein sequence ID" value="QDT62530.1"/>
    <property type="molecule type" value="Genomic_DNA"/>
</dbReference>
<dbReference type="InterPro" id="IPR013036">
    <property type="entry name" value="DUF1587"/>
</dbReference>
<evidence type="ECO:0000259" key="6">
    <source>
        <dbReference type="Pfam" id="PF07635"/>
    </source>
</evidence>
<feature type="domain" description="DUF1592" evidence="5">
    <location>
        <begin position="490"/>
        <end position="616"/>
    </location>
</feature>
<dbReference type="InterPro" id="IPR013039">
    <property type="entry name" value="DUF1588"/>
</dbReference>
<proteinExistence type="predicted"/>
<feature type="domain" description="DUF1595" evidence="7">
    <location>
        <begin position="427"/>
        <end position="484"/>
    </location>
</feature>
<dbReference type="InterPro" id="IPR013043">
    <property type="entry name" value="DUF1595"/>
</dbReference>
<dbReference type="Proteomes" id="UP000315003">
    <property type="component" value="Chromosome"/>
</dbReference>
<reference evidence="8 9" key="1">
    <citation type="submission" date="2019-02" db="EMBL/GenBank/DDBJ databases">
        <title>Deep-cultivation of Planctomycetes and their phenomic and genomic characterization uncovers novel biology.</title>
        <authorList>
            <person name="Wiegand S."/>
            <person name="Jogler M."/>
            <person name="Boedeker C."/>
            <person name="Pinto D."/>
            <person name="Vollmers J."/>
            <person name="Rivas-Marin E."/>
            <person name="Kohn T."/>
            <person name="Peeters S.H."/>
            <person name="Heuer A."/>
            <person name="Rast P."/>
            <person name="Oberbeckmann S."/>
            <person name="Bunk B."/>
            <person name="Jeske O."/>
            <person name="Meyerdierks A."/>
            <person name="Storesund J.E."/>
            <person name="Kallscheuer N."/>
            <person name="Luecker S."/>
            <person name="Lage O.M."/>
            <person name="Pohl T."/>
            <person name="Merkel B.J."/>
            <person name="Hornburger P."/>
            <person name="Mueller R.-W."/>
            <person name="Bruemmer F."/>
            <person name="Labrenz M."/>
            <person name="Spormann A.M."/>
            <person name="Op den Camp H."/>
            <person name="Overmann J."/>
            <person name="Amann R."/>
            <person name="Jetten M.S.M."/>
            <person name="Mascher T."/>
            <person name="Medema M.H."/>
            <person name="Devos D.P."/>
            <person name="Kaster A.-K."/>
            <person name="Ovreas L."/>
            <person name="Rohde M."/>
            <person name="Galperin M.Y."/>
            <person name="Jogler C."/>
        </authorList>
    </citation>
    <scope>NUCLEOTIDE SEQUENCE [LARGE SCALE GENOMIC DNA]</scope>
    <source>
        <strain evidence="8 9">SV_7m_r</strain>
    </source>
</reference>
<dbReference type="RefSeq" id="WP_145277344.1">
    <property type="nucleotide sequence ID" value="NZ_CP036272.1"/>
</dbReference>
<evidence type="ECO:0000259" key="4">
    <source>
        <dbReference type="Pfam" id="PF07627"/>
    </source>
</evidence>
<dbReference type="Pfam" id="PF07626">
    <property type="entry name" value="PSD3"/>
    <property type="match status" value="1"/>
</dbReference>
<dbReference type="Pfam" id="PF07624">
    <property type="entry name" value="PSD2"/>
    <property type="match status" value="1"/>
</dbReference>
<dbReference type="Pfam" id="PF07627">
    <property type="entry name" value="PSCyt3"/>
    <property type="match status" value="1"/>
</dbReference>
<dbReference type="Pfam" id="PF07631">
    <property type="entry name" value="PSD4"/>
    <property type="match status" value="1"/>
</dbReference>
<evidence type="ECO:0000313" key="9">
    <source>
        <dbReference type="Proteomes" id="UP000315003"/>
    </source>
</evidence>
<evidence type="ECO:0000259" key="2">
    <source>
        <dbReference type="Pfam" id="PF07624"/>
    </source>
</evidence>
<evidence type="ECO:0000259" key="7">
    <source>
        <dbReference type="Pfam" id="PF07637"/>
    </source>
</evidence>
<evidence type="ECO:0000259" key="5">
    <source>
        <dbReference type="Pfam" id="PF07631"/>
    </source>
</evidence>
<dbReference type="OrthoDB" id="175242at2"/>
<name>A0A517T2C4_9BACT</name>
<organism evidence="8 9">
    <name type="scientific">Stieleria bergensis</name>
    <dbReference type="NCBI Taxonomy" id="2528025"/>
    <lineage>
        <taxon>Bacteria</taxon>
        <taxon>Pseudomonadati</taxon>
        <taxon>Planctomycetota</taxon>
        <taxon>Planctomycetia</taxon>
        <taxon>Pirellulales</taxon>
        <taxon>Pirellulaceae</taxon>
        <taxon>Stieleria</taxon>
    </lineage>
</organism>
<feature type="domain" description="DUF1588" evidence="4">
    <location>
        <begin position="634"/>
        <end position="730"/>
    </location>
</feature>
<dbReference type="InterPro" id="IPR011429">
    <property type="entry name" value="Cyt_c_Planctomycete-type"/>
</dbReference>
<sequence precursor="true">MNKTTLTTLCLAMLVALSGVADAELPRQFLATYCIDCHGPDTQKSDRRFDGLGDAITDLHQLELWQEIVDQLNLGEMPPPKKRQPSADEKAKTIASITAGIADARAELTSHGQHTVMRRLNRFEYQHTIGDLLSLNVQAWNPAADFPPDVKVDGFDNNGRELVTSGMLLDHYLGAAEEAIRRATHFGPRPESKQYAQQTPYYFTGKDKENLPKLFHVDRFRFIPDTPYTDLYGRHYRGGHIGFRPLYGGVAHSGMYTVRVKAAAIDRDHPYGTALDDFRNGDPLVLELAMVDREGSVESTGNITTERSVGLAELTSEEPAWFEWTTHIDQGFEPEVRFRNGTSAAKRLVRIITQKAAEHPEVAPFAKMKSGYEKSHGLLKVYRGPKLRIFDIQVEGPHLEQWPPAGHRLMYGDLQPEDLNRNTIIQRLRVFAAGAFRRPLQADELKPIERMVIAKLDSGLEPLAALQLGFQTILCSPSFIYLQEGQGTLGGYSLASRLSYFLWSSQPDAQLLAHAGAGHLSDPKVLDAEVDRMLKDPRSERFVNQFVRRWLDWDNLGEMPVSGEFGVYYRDNLESAMAGETTLFFRHLLDQNLPPKRFLDADYTFVNRELAAHYELPPVVGNHLRRVSTAGTVRGGLMTQGSFLTASANGVDTSPVVRGIYALEKVLGYTPPPPPDDVPEIEPDIRGALTVREELAKHRSIAACAECHRKIDPLGFALESFDPIGAWRTQYGKGLPVDASGQLPSGEQFDDIRELRTLLIKRHDQFTRSLSEKLMTYALGREVEVGDRSVIDRICEQMAEPDAGLRDLIRAIVVSESFLKN</sequence>
<dbReference type="Pfam" id="PF07635">
    <property type="entry name" value="PSCyt1"/>
    <property type="match status" value="1"/>
</dbReference>
<feature type="signal peptide" evidence="1">
    <location>
        <begin position="1"/>
        <end position="23"/>
    </location>
</feature>
<feature type="domain" description="DUF1585" evidence="2">
    <location>
        <begin position="745"/>
        <end position="818"/>
    </location>
</feature>
<accession>A0A517T2C4</accession>
<keyword evidence="1" id="KW-0732">Signal</keyword>
<evidence type="ECO:0000259" key="3">
    <source>
        <dbReference type="Pfam" id="PF07626"/>
    </source>
</evidence>